<dbReference type="GO" id="GO:0003700">
    <property type="term" value="F:DNA-binding transcription factor activity"/>
    <property type="evidence" value="ECO:0007669"/>
    <property type="project" value="InterPro"/>
</dbReference>
<dbReference type="InterPro" id="IPR001845">
    <property type="entry name" value="HTH_ArsR_DNA-bd_dom"/>
</dbReference>
<feature type="domain" description="HTH arsR-type" evidence="5">
    <location>
        <begin position="6"/>
        <end position="102"/>
    </location>
</feature>
<dbReference type="InterPro" id="IPR036388">
    <property type="entry name" value="WH-like_DNA-bd_sf"/>
</dbReference>
<dbReference type="Pfam" id="PF01022">
    <property type="entry name" value="HTH_5"/>
    <property type="match status" value="1"/>
</dbReference>
<keyword evidence="3" id="KW-0804">Transcription</keyword>
<dbReference type="RefSeq" id="WP_083892824.1">
    <property type="nucleotide sequence ID" value="NZ_CAWPHS010000089.1"/>
</dbReference>
<dbReference type="InterPro" id="IPR011991">
    <property type="entry name" value="ArsR-like_HTH"/>
</dbReference>
<dbReference type="AlphaFoldDB" id="A0A7X6LXG5"/>
<evidence type="ECO:0000256" key="2">
    <source>
        <dbReference type="ARBA" id="ARBA00023125"/>
    </source>
</evidence>
<feature type="region of interest" description="Disordered" evidence="4">
    <location>
        <begin position="106"/>
        <end position="128"/>
    </location>
</feature>
<organism evidence="6 7">
    <name type="scientific">Nocardia veterana</name>
    <dbReference type="NCBI Taxonomy" id="132249"/>
    <lineage>
        <taxon>Bacteria</taxon>
        <taxon>Bacillati</taxon>
        <taxon>Actinomycetota</taxon>
        <taxon>Actinomycetes</taxon>
        <taxon>Mycobacteriales</taxon>
        <taxon>Nocardiaceae</taxon>
        <taxon>Nocardia</taxon>
    </lineage>
</organism>
<dbReference type="SMART" id="SM00418">
    <property type="entry name" value="HTH_ARSR"/>
    <property type="match status" value="1"/>
</dbReference>
<sequence length="128" mass="14286">MPDTTEPAPEDIDLGAVFAALADRHRRRVVLTLLAEPDGTERPCSSFGLPVSKSTLTHHFRVLRQAGLIRQVDRGNSNMAQLRRAELEQRFPALIDLLRAEIRDSADATVERNQRSAKTDRTSSSVRP</sequence>
<reference evidence="6 7" key="1">
    <citation type="submission" date="2020-04" db="EMBL/GenBank/DDBJ databases">
        <title>MicrobeNet Type strains.</title>
        <authorList>
            <person name="Nicholson A.C."/>
        </authorList>
    </citation>
    <scope>NUCLEOTIDE SEQUENCE [LARGE SCALE GENOMIC DNA]</scope>
    <source>
        <strain evidence="6 7">DSM 44445</strain>
    </source>
</reference>
<feature type="compositionally biased region" description="Basic and acidic residues" evidence="4">
    <location>
        <begin position="106"/>
        <end position="121"/>
    </location>
</feature>
<dbReference type="InterPro" id="IPR051081">
    <property type="entry name" value="HTH_MetalResp_TranReg"/>
</dbReference>
<name>A0A7X6LXG5_9NOCA</name>
<evidence type="ECO:0000256" key="1">
    <source>
        <dbReference type="ARBA" id="ARBA00023015"/>
    </source>
</evidence>
<dbReference type="PANTHER" id="PTHR33154">
    <property type="entry name" value="TRANSCRIPTIONAL REGULATOR, ARSR FAMILY"/>
    <property type="match status" value="1"/>
</dbReference>
<accession>A0A7X6LXG5</accession>
<dbReference type="PANTHER" id="PTHR33154:SF12">
    <property type="entry name" value="TRANSCRIPTIONAL REGULATORY PROTEIN"/>
    <property type="match status" value="1"/>
</dbReference>
<evidence type="ECO:0000256" key="4">
    <source>
        <dbReference type="SAM" id="MobiDB-lite"/>
    </source>
</evidence>
<dbReference type="Proteomes" id="UP000523447">
    <property type="component" value="Unassembled WGS sequence"/>
</dbReference>
<dbReference type="GO" id="GO:0003677">
    <property type="term" value="F:DNA binding"/>
    <property type="evidence" value="ECO:0007669"/>
    <property type="project" value="UniProtKB-KW"/>
</dbReference>
<dbReference type="PROSITE" id="PS50987">
    <property type="entry name" value="HTH_ARSR_2"/>
    <property type="match status" value="1"/>
</dbReference>
<keyword evidence="2" id="KW-0238">DNA-binding</keyword>
<evidence type="ECO:0000259" key="5">
    <source>
        <dbReference type="PROSITE" id="PS50987"/>
    </source>
</evidence>
<comment type="caution">
    <text evidence="6">The sequence shown here is derived from an EMBL/GenBank/DDBJ whole genome shotgun (WGS) entry which is preliminary data.</text>
</comment>
<dbReference type="InterPro" id="IPR036390">
    <property type="entry name" value="WH_DNA-bd_sf"/>
</dbReference>
<evidence type="ECO:0000256" key="3">
    <source>
        <dbReference type="ARBA" id="ARBA00023163"/>
    </source>
</evidence>
<dbReference type="Gene3D" id="1.10.10.10">
    <property type="entry name" value="Winged helix-like DNA-binding domain superfamily/Winged helix DNA-binding domain"/>
    <property type="match status" value="1"/>
</dbReference>
<protein>
    <submittedName>
        <fullName evidence="6">Helix-turn-helix transcriptional regulator</fullName>
    </submittedName>
</protein>
<dbReference type="PRINTS" id="PR00778">
    <property type="entry name" value="HTHARSR"/>
</dbReference>
<keyword evidence="7" id="KW-1185">Reference proteome</keyword>
<dbReference type="EMBL" id="JAAXPE010000009">
    <property type="protein sequence ID" value="NKY86323.1"/>
    <property type="molecule type" value="Genomic_DNA"/>
</dbReference>
<gene>
    <name evidence="6" type="ORF">HGA07_11885</name>
</gene>
<evidence type="ECO:0000313" key="7">
    <source>
        <dbReference type="Proteomes" id="UP000523447"/>
    </source>
</evidence>
<keyword evidence="1" id="KW-0805">Transcription regulation</keyword>
<evidence type="ECO:0000313" key="6">
    <source>
        <dbReference type="EMBL" id="NKY86323.1"/>
    </source>
</evidence>
<dbReference type="CDD" id="cd00090">
    <property type="entry name" value="HTH_ARSR"/>
    <property type="match status" value="1"/>
</dbReference>
<proteinExistence type="predicted"/>
<dbReference type="SUPFAM" id="SSF46785">
    <property type="entry name" value="Winged helix' DNA-binding domain"/>
    <property type="match status" value="1"/>
</dbReference>